<dbReference type="KEGG" id="thao:NI17_009720"/>
<proteinExistence type="predicted"/>
<evidence type="ECO:0000313" key="1">
    <source>
        <dbReference type="EMBL" id="UOE21368.1"/>
    </source>
</evidence>
<dbReference type="Proteomes" id="UP000265719">
    <property type="component" value="Chromosome"/>
</dbReference>
<dbReference type="AlphaFoldDB" id="A0AA97M5N6"/>
<dbReference type="SUPFAM" id="SSF101898">
    <property type="entry name" value="NHL repeat"/>
    <property type="match status" value="1"/>
</dbReference>
<reference evidence="1" key="1">
    <citation type="submission" date="2020-10" db="EMBL/GenBank/DDBJ databases">
        <title>De novo genome project of the cellulose decomposer Thermobifida halotolerans type strain.</title>
        <authorList>
            <person name="Nagy I."/>
            <person name="Horvath B."/>
            <person name="Kukolya J."/>
            <person name="Nagy I."/>
            <person name="Orsini M."/>
        </authorList>
    </citation>
    <scope>NUCLEOTIDE SEQUENCE</scope>
    <source>
        <strain evidence="1">DSM 44931</strain>
    </source>
</reference>
<keyword evidence="2" id="KW-1185">Reference proteome</keyword>
<organism evidence="1 2">
    <name type="scientific">Thermobifida halotolerans</name>
    <dbReference type="NCBI Taxonomy" id="483545"/>
    <lineage>
        <taxon>Bacteria</taxon>
        <taxon>Bacillati</taxon>
        <taxon>Actinomycetota</taxon>
        <taxon>Actinomycetes</taxon>
        <taxon>Streptosporangiales</taxon>
        <taxon>Nocardiopsidaceae</taxon>
        <taxon>Thermobifida</taxon>
    </lineage>
</organism>
<name>A0AA97M5N6_9ACTN</name>
<dbReference type="EMBL" id="CP063196">
    <property type="protein sequence ID" value="UOE21368.1"/>
    <property type="molecule type" value="Genomic_DNA"/>
</dbReference>
<protein>
    <submittedName>
        <fullName evidence="1">Uncharacterized protein</fullName>
    </submittedName>
</protein>
<evidence type="ECO:0000313" key="2">
    <source>
        <dbReference type="Proteomes" id="UP000265719"/>
    </source>
</evidence>
<gene>
    <name evidence="1" type="ORF">NI17_009720</name>
</gene>
<accession>A0AA97M5N6</accession>
<sequence>MYFLEKLDASVSGYRNIYFGMNLFGEEVGIVYKDNYLLDAGVSFSCRPGGLAILWKGSAVDVPELPPQVDIIDRLGDSFVIASRLLAARGMEEGDELSEREVNAWIVDEFGRIQRSLFLGNEFSHLSADRDGNIWVGYRDKPSWWRVPFEEGADGEDDRVSFLPGLLRWSAEGRVNWTLPSQGTSGEFFSCYALNSGPLGTVAALDHENLVVHVDVDGSTSMFPSTVIAPQGIAFDGEKFVFLGNYGLRRKRTSRVGFDLISVGIVKNGKIEIQDISRVVMPNGDPLPHFPQGVSCAGKSIMMNFGDPGVVFKLVL</sequence>
<dbReference type="RefSeq" id="WP_147416991.1">
    <property type="nucleotide sequence ID" value="NZ_CP063196.1"/>
</dbReference>